<dbReference type="AlphaFoldDB" id="A0A3D9UM48"/>
<dbReference type="Gene3D" id="3.30.565.10">
    <property type="entry name" value="Histidine kinase-like ATPase, C-terminal domain"/>
    <property type="match status" value="1"/>
</dbReference>
<dbReference type="GO" id="GO:0016301">
    <property type="term" value="F:kinase activity"/>
    <property type="evidence" value="ECO:0007669"/>
    <property type="project" value="UniProtKB-KW"/>
</dbReference>
<reference evidence="2 3" key="1">
    <citation type="submission" date="2018-08" db="EMBL/GenBank/DDBJ databases">
        <title>Sequencing the genomes of 1000 actinobacteria strains.</title>
        <authorList>
            <person name="Klenk H.-P."/>
        </authorList>
    </citation>
    <scope>NUCLEOTIDE SEQUENCE [LARGE SCALE GENOMIC DNA]</scope>
    <source>
        <strain evidence="2 3">DSM 22967</strain>
    </source>
</reference>
<keyword evidence="1" id="KW-0472">Membrane</keyword>
<keyword evidence="1" id="KW-0812">Transmembrane</keyword>
<evidence type="ECO:0000313" key="2">
    <source>
        <dbReference type="EMBL" id="REF30389.1"/>
    </source>
</evidence>
<evidence type="ECO:0000313" key="3">
    <source>
        <dbReference type="Proteomes" id="UP000256253"/>
    </source>
</evidence>
<keyword evidence="2" id="KW-0808">Transferase</keyword>
<protein>
    <submittedName>
        <fullName evidence="2">Signal transduction histidine kinase</fullName>
    </submittedName>
</protein>
<feature type="transmembrane region" description="Helical" evidence="1">
    <location>
        <begin position="165"/>
        <end position="183"/>
    </location>
</feature>
<dbReference type="SUPFAM" id="SSF55874">
    <property type="entry name" value="ATPase domain of HSP90 chaperone/DNA topoisomerase II/histidine kinase"/>
    <property type="match status" value="1"/>
</dbReference>
<dbReference type="Proteomes" id="UP000256253">
    <property type="component" value="Unassembled WGS sequence"/>
</dbReference>
<name>A0A3D9UM48_9MICO</name>
<dbReference type="EMBL" id="QTUA01000001">
    <property type="protein sequence ID" value="REF30389.1"/>
    <property type="molecule type" value="Genomic_DNA"/>
</dbReference>
<sequence length="389" mass="40934">METATQPPEQAAAVRAERGIALVSAAMRSVVVLQILVALPSGIGLAATPWLYVVLAGAVLAVSAALIASCLRSSAVRAGRWQPIDIPLGFAAYPVMTLVLPAEHTVGTWEAWAGGYAVNVAAIGSTYLPARAAVAVGLGLGVWSFGWTASAAGSWSTAFNNAATVPGYAIVVALLVAYIRGLAADADRSKEEAVTATRALELHRYQLTVHDATSILRLLSDERTPAEVLPALRLQAERESRRLRTYLGQTPPPRGDERESTIGTMIDSAVEGFDDLPLHLVVDLGAEVVLDPEVWAATDRAVATVLHNTRLYAGARQVVVHADSDGRSWEVSVTDDGAGFDQQAQPLGFGLSTQVQQALREVGVDSSIWSAPAQGTSVVMRGTVGVPYP</sequence>
<feature type="transmembrane region" description="Helical" evidence="1">
    <location>
        <begin position="49"/>
        <end position="71"/>
    </location>
</feature>
<accession>A0A3D9UM48</accession>
<feature type="transmembrane region" description="Helical" evidence="1">
    <location>
        <begin position="132"/>
        <end position="153"/>
    </location>
</feature>
<keyword evidence="1" id="KW-1133">Transmembrane helix</keyword>
<keyword evidence="2" id="KW-0418">Kinase</keyword>
<evidence type="ECO:0000256" key="1">
    <source>
        <dbReference type="SAM" id="Phobius"/>
    </source>
</evidence>
<proteinExistence type="predicted"/>
<feature type="transmembrane region" description="Helical" evidence="1">
    <location>
        <begin position="20"/>
        <end position="43"/>
    </location>
</feature>
<gene>
    <name evidence="2" type="ORF">DFJ65_1395</name>
</gene>
<keyword evidence="3" id="KW-1185">Reference proteome</keyword>
<comment type="caution">
    <text evidence="2">The sequence shown here is derived from an EMBL/GenBank/DDBJ whole genome shotgun (WGS) entry which is preliminary data.</text>
</comment>
<organism evidence="2 3">
    <name type="scientific">Calidifontibacter indicus</name>
    <dbReference type="NCBI Taxonomy" id="419650"/>
    <lineage>
        <taxon>Bacteria</taxon>
        <taxon>Bacillati</taxon>
        <taxon>Actinomycetota</taxon>
        <taxon>Actinomycetes</taxon>
        <taxon>Micrococcales</taxon>
        <taxon>Dermacoccaceae</taxon>
        <taxon>Calidifontibacter</taxon>
    </lineage>
</organism>
<dbReference type="InterPro" id="IPR036890">
    <property type="entry name" value="HATPase_C_sf"/>
</dbReference>